<keyword evidence="3" id="KW-0731">Sigma factor</keyword>
<keyword evidence="4" id="KW-0804">Transcription</keyword>
<protein>
    <submittedName>
        <fullName evidence="7">Sigma-70 family RNA polymerase sigma factor</fullName>
    </submittedName>
</protein>
<sequence length="180" mass="20910">MDSPTENKIRSLFKENYQEWCVHSFAFLHNMDEAQDVVQDVLVKIISGNKLEGIANPSSYIKVAVKNASLQRIKTKQKIRKLDETPPLIDYSYEQELIEQENKAKVQNALNVLPDQSKKVFELCVIEGLQYKYTADIMGISINTVKYHLKKAYKILRTTLKDTYLFNLIVVIVYIFFVKK</sequence>
<dbReference type="RefSeq" id="WP_326278127.1">
    <property type="nucleotide sequence ID" value="NZ_JAYKYV010000004.1"/>
</dbReference>
<dbReference type="PANTHER" id="PTHR43133">
    <property type="entry name" value="RNA POLYMERASE ECF-TYPE SIGMA FACTO"/>
    <property type="match status" value="1"/>
</dbReference>
<dbReference type="Gene3D" id="1.10.1740.10">
    <property type="match status" value="1"/>
</dbReference>
<gene>
    <name evidence="7" type="ORF">VOP03_05955</name>
</gene>
<dbReference type="SUPFAM" id="SSF88946">
    <property type="entry name" value="Sigma2 domain of RNA polymerase sigma factors"/>
    <property type="match status" value="1"/>
</dbReference>
<evidence type="ECO:0000256" key="4">
    <source>
        <dbReference type="ARBA" id="ARBA00023163"/>
    </source>
</evidence>
<keyword evidence="8" id="KW-1185">Reference proteome</keyword>
<dbReference type="PANTHER" id="PTHR43133:SF46">
    <property type="entry name" value="RNA POLYMERASE SIGMA-70 FACTOR ECF SUBFAMILY"/>
    <property type="match status" value="1"/>
</dbReference>
<dbReference type="Pfam" id="PF08281">
    <property type="entry name" value="Sigma70_r4_2"/>
    <property type="match status" value="1"/>
</dbReference>
<evidence type="ECO:0000256" key="1">
    <source>
        <dbReference type="ARBA" id="ARBA00010641"/>
    </source>
</evidence>
<dbReference type="Proteomes" id="UP001355298">
    <property type="component" value="Unassembled WGS sequence"/>
</dbReference>
<evidence type="ECO:0000313" key="8">
    <source>
        <dbReference type="Proteomes" id="UP001355298"/>
    </source>
</evidence>
<dbReference type="CDD" id="cd06171">
    <property type="entry name" value="Sigma70_r4"/>
    <property type="match status" value="1"/>
</dbReference>
<dbReference type="InterPro" id="IPR039425">
    <property type="entry name" value="RNA_pol_sigma-70-like"/>
</dbReference>
<feature type="domain" description="RNA polymerase sigma factor 70 region 4 type 2" evidence="6">
    <location>
        <begin position="105"/>
        <end position="154"/>
    </location>
</feature>
<organism evidence="7 8">
    <name type="scientific">Flagellimonas halotolerans</name>
    <dbReference type="NCBI Taxonomy" id="3112164"/>
    <lineage>
        <taxon>Bacteria</taxon>
        <taxon>Pseudomonadati</taxon>
        <taxon>Bacteroidota</taxon>
        <taxon>Flavobacteriia</taxon>
        <taxon>Flavobacteriales</taxon>
        <taxon>Flavobacteriaceae</taxon>
        <taxon>Flagellimonas</taxon>
    </lineage>
</organism>
<evidence type="ECO:0000256" key="3">
    <source>
        <dbReference type="ARBA" id="ARBA00023082"/>
    </source>
</evidence>
<dbReference type="InterPro" id="IPR013249">
    <property type="entry name" value="RNA_pol_sigma70_r4_t2"/>
</dbReference>
<name>A0ABU6IPG1_9FLAO</name>
<dbReference type="InterPro" id="IPR013324">
    <property type="entry name" value="RNA_pol_sigma_r3/r4-like"/>
</dbReference>
<keyword evidence="5" id="KW-0812">Transmembrane</keyword>
<dbReference type="InterPro" id="IPR013325">
    <property type="entry name" value="RNA_pol_sigma_r2"/>
</dbReference>
<feature type="transmembrane region" description="Helical" evidence="5">
    <location>
        <begin position="159"/>
        <end position="177"/>
    </location>
</feature>
<accession>A0ABU6IPG1</accession>
<evidence type="ECO:0000313" key="7">
    <source>
        <dbReference type="EMBL" id="MEC4264882.1"/>
    </source>
</evidence>
<evidence type="ECO:0000256" key="5">
    <source>
        <dbReference type="SAM" id="Phobius"/>
    </source>
</evidence>
<dbReference type="InterPro" id="IPR036388">
    <property type="entry name" value="WH-like_DNA-bd_sf"/>
</dbReference>
<dbReference type="SUPFAM" id="SSF88659">
    <property type="entry name" value="Sigma3 and sigma4 domains of RNA polymerase sigma factors"/>
    <property type="match status" value="1"/>
</dbReference>
<dbReference type="Gene3D" id="1.10.10.10">
    <property type="entry name" value="Winged helix-like DNA-binding domain superfamily/Winged helix DNA-binding domain"/>
    <property type="match status" value="1"/>
</dbReference>
<keyword evidence="2" id="KW-0805">Transcription regulation</keyword>
<dbReference type="EMBL" id="JAYMGW010000004">
    <property type="protein sequence ID" value="MEC4264882.1"/>
    <property type="molecule type" value="Genomic_DNA"/>
</dbReference>
<evidence type="ECO:0000259" key="6">
    <source>
        <dbReference type="Pfam" id="PF08281"/>
    </source>
</evidence>
<keyword evidence="5" id="KW-0472">Membrane</keyword>
<comment type="similarity">
    <text evidence="1">Belongs to the sigma-70 factor family. ECF subfamily.</text>
</comment>
<evidence type="ECO:0000256" key="2">
    <source>
        <dbReference type="ARBA" id="ARBA00023015"/>
    </source>
</evidence>
<keyword evidence="5" id="KW-1133">Transmembrane helix</keyword>
<proteinExistence type="inferred from homology"/>
<comment type="caution">
    <text evidence="7">The sequence shown here is derived from an EMBL/GenBank/DDBJ whole genome shotgun (WGS) entry which is preliminary data.</text>
</comment>
<dbReference type="InterPro" id="IPR014284">
    <property type="entry name" value="RNA_pol_sigma-70_dom"/>
</dbReference>
<dbReference type="NCBIfam" id="TIGR02937">
    <property type="entry name" value="sigma70-ECF"/>
    <property type="match status" value="1"/>
</dbReference>
<reference evidence="7 8" key="1">
    <citation type="submission" date="2024-01" db="EMBL/GenBank/DDBJ databases">
        <title>The strains designed SYSU M86414 and SYSU M84420 isolated from the marine sediment in San Sha City (Hainan Province, China).</title>
        <authorList>
            <person name="Guo D."/>
        </authorList>
    </citation>
    <scope>NUCLEOTIDE SEQUENCE [LARGE SCALE GENOMIC DNA]</scope>
    <source>
        <strain evidence="7 8">SYSU M84420</strain>
    </source>
</reference>